<evidence type="ECO:0000259" key="2">
    <source>
        <dbReference type="PROSITE" id="PS50975"/>
    </source>
</evidence>
<organism evidence="3 4">
    <name type="scientific">Botrimarina mediterranea</name>
    <dbReference type="NCBI Taxonomy" id="2528022"/>
    <lineage>
        <taxon>Bacteria</taxon>
        <taxon>Pseudomonadati</taxon>
        <taxon>Planctomycetota</taxon>
        <taxon>Planctomycetia</taxon>
        <taxon>Pirellulales</taxon>
        <taxon>Lacipirellulaceae</taxon>
        <taxon>Botrimarina</taxon>
    </lineage>
</organism>
<keyword evidence="1" id="KW-0547">Nucleotide-binding</keyword>
<dbReference type="Pfam" id="PF02655">
    <property type="entry name" value="ATP-grasp_3"/>
    <property type="match status" value="1"/>
</dbReference>
<dbReference type="GO" id="GO:0005524">
    <property type="term" value="F:ATP binding"/>
    <property type="evidence" value="ECO:0007669"/>
    <property type="project" value="UniProtKB-UniRule"/>
</dbReference>
<dbReference type="Proteomes" id="UP000316426">
    <property type="component" value="Chromosome"/>
</dbReference>
<protein>
    <submittedName>
        <fullName evidence="3">Argininosuccinate lyase</fullName>
    </submittedName>
</protein>
<dbReference type="InterPro" id="IPR024710">
    <property type="entry name" value="MfnD"/>
</dbReference>
<proteinExistence type="predicted"/>
<dbReference type="SUPFAM" id="SSF56059">
    <property type="entry name" value="Glutathione synthetase ATP-binding domain-like"/>
    <property type="match status" value="1"/>
</dbReference>
<keyword evidence="3" id="KW-0456">Lyase</keyword>
<dbReference type="PROSITE" id="PS50975">
    <property type="entry name" value="ATP_GRASP"/>
    <property type="match status" value="1"/>
</dbReference>
<dbReference type="GO" id="GO:0016829">
    <property type="term" value="F:lyase activity"/>
    <property type="evidence" value="ECO:0007669"/>
    <property type="project" value="UniProtKB-KW"/>
</dbReference>
<dbReference type="Gene3D" id="3.30.470.20">
    <property type="entry name" value="ATP-grasp fold, B domain"/>
    <property type="match status" value="1"/>
</dbReference>
<keyword evidence="4" id="KW-1185">Reference proteome</keyword>
<dbReference type="PIRSF" id="PIRSF016766">
    <property type="entry name" value="UCP016766_ATPgrasp"/>
    <property type="match status" value="1"/>
</dbReference>
<dbReference type="InterPro" id="IPR011761">
    <property type="entry name" value="ATP-grasp"/>
</dbReference>
<dbReference type="KEGG" id="bmei:Spa11_11640"/>
<dbReference type="InterPro" id="IPR003806">
    <property type="entry name" value="ATP-grasp_PylC-type"/>
</dbReference>
<evidence type="ECO:0000313" key="4">
    <source>
        <dbReference type="Proteomes" id="UP000316426"/>
    </source>
</evidence>
<evidence type="ECO:0000256" key="1">
    <source>
        <dbReference type="PROSITE-ProRule" id="PRU00409"/>
    </source>
</evidence>
<name>A0A518K5D3_9BACT</name>
<dbReference type="Pfam" id="PF18301">
    <property type="entry name" value="preATP-grasp_3"/>
    <property type="match status" value="1"/>
</dbReference>
<dbReference type="GO" id="GO:0046872">
    <property type="term" value="F:metal ion binding"/>
    <property type="evidence" value="ECO:0007669"/>
    <property type="project" value="InterPro"/>
</dbReference>
<dbReference type="Gene3D" id="3.40.50.11770">
    <property type="match status" value="1"/>
</dbReference>
<dbReference type="AlphaFoldDB" id="A0A518K5D3"/>
<reference evidence="3 4" key="1">
    <citation type="submission" date="2019-02" db="EMBL/GenBank/DDBJ databases">
        <title>Deep-cultivation of Planctomycetes and their phenomic and genomic characterization uncovers novel biology.</title>
        <authorList>
            <person name="Wiegand S."/>
            <person name="Jogler M."/>
            <person name="Boedeker C."/>
            <person name="Pinto D."/>
            <person name="Vollmers J."/>
            <person name="Rivas-Marin E."/>
            <person name="Kohn T."/>
            <person name="Peeters S.H."/>
            <person name="Heuer A."/>
            <person name="Rast P."/>
            <person name="Oberbeckmann S."/>
            <person name="Bunk B."/>
            <person name="Jeske O."/>
            <person name="Meyerdierks A."/>
            <person name="Storesund J.E."/>
            <person name="Kallscheuer N."/>
            <person name="Luecker S."/>
            <person name="Lage O.M."/>
            <person name="Pohl T."/>
            <person name="Merkel B.J."/>
            <person name="Hornburger P."/>
            <person name="Mueller R.-W."/>
            <person name="Bruemmer F."/>
            <person name="Labrenz M."/>
            <person name="Spormann A.M."/>
            <person name="Op den Camp H."/>
            <person name="Overmann J."/>
            <person name="Amann R."/>
            <person name="Jetten M.S.M."/>
            <person name="Mascher T."/>
            <person name="Medema M.H."/>
            <person name="Devos D.P."/>
            <person name="Kaster A.-K."/>
            <person name="Ovreas L."/>
            <person name="Rohde M."/>
            <person name="Galperin M.Y."/>
            <person name="Jogler C."/>
        </authorList>
    </citation>
    <scope>NUCLEOTIDE SEQUENCE [LARGE SCALE GENOMIC DNA]</scope>
    <source>
        <strain evidence="3 4">Spa11</strain>
    </source>
</reference>
<feature type="domain" description="ATP-grasp" evidence="2">
    <location>
        <begin position="133"/>
        <end position="315"/>
    </location>
</feature>
<dbReference type="InterPro" id="IPR040803">
    <property type="entry name" value="MfnD_preATP-grasp"/>
</dbReference>
<accession>A0A518K5D3</accession>
<gene>
    <name evidence="3" type="ORF">Spa11_11640</name>
</gene>
<dbReference type="RefSeq" id="WP_145109176.1">
    <property type="nucleotide sequence ID" value="NZ_CP036349.1"/>
</dbReference>
<keyword evidence="1" id="KW-0067">ATP-binding</keyword>
<sequence>MRLLIYEWITGGGLVGSEGSLPESLLREGLAMVQAVAADAAGVEAIRHRSLLRDLRLPHLAAAGAEVVEVASRSEHDAGLEELASQADGVLVIAPETDGVLLQTVRRLESVGAKLVSPRSSFIAIAGNKERTANSLSAAGVPTPQAVRIDPDTALPQAFAYPAVLKPLDGAGSQDTHVVAHAYDNPPAYAWPRRLERYVPGVGVSVAVIGVAGGEAIALPPCRQRLSVDGRFSYLGGSTPLAGGLAERATSLALRAIAALPPLVGWAGVDLVLGDDPTGTLDVVIEVNPRLTTSYVGLRRVVRGGLVAAMIAAARGERPRLEIDPRPLAFDSDGAVYWES</sequence>
<evidence type="ECO:0000313" key="3">
    <source>
        <dbReference type="EMBL" id="QDV72977.1"/>
    </source>
</evidence>
<dbReference type="EMBL" id="CP036349">
    <property type="protein sequence ID" value="QDV72977.1"/>
    <property type="molecule type" value="Genomic_DNA"/>
</dbReference>